<protein>
    <submittedName>
        <fullName evidence="2">Uncharacterized protein</fullName>
    </submittedName>
</protein>
<organism evidence="2 3">
    <name type="scientific">Streptomyces gelaticus</name>
    <dbReference type="NCBI Taxonomy" id="285446"/>
    <lineage>
        <taxon>Bacteria</taxon>
        <taxon>Bacillati</taxon>
        <taxon>Actinomycetota</taxon>
        <taxon>Actinomycetes</taxon>
        <taxon>Kitasatosporales</taxon>
        <taxon>Streptomycetaceae</taxon>
        <taxon>Streptomyces</taxon>
    </lineage>
</organism>
<sequence length="164" mass="16828">MDAPAPVLRAPAPQHIPNMVMVSDRPAEATDRAVPGHGESDLIIGNRQQQTSLQAPDGHGRERPGAPGSGLSRSRSGQRATGPPPVHPILVRDGGDRITKRCARGGECQGFSRADGAVIASSVCCLCACALSTRGAPVPSPAGVPSNAFALRDCDGALFTVCDT</sequence>
<keyword evidence="3" id="KW-1185">Reference proteome</keyword>
<dbReference type="EMBL" id="BMTF01000010">
    <property type="protein sequence ID" value="GGV86689.1"/>
    <property type="molecule type" value="Genomic_DNA"/>
</dbReference>
<dbReference type="Proteomes" id="UP000660675">
    <property type="component" value="Unassembled WGS sequence"/>
</dbReference>
<feature type="compositionally biased region" description="Low complexity" evidence="1">
    <location>
        <begin position="65"/>
        <end position="80"/>
    </location>
</feature>
<evidence type="ECO:0000256" key="1">
    <source>
        <dbReference type="SAM" id="MobiDB-lite"/>
    </source>
</evidence>
<proteinExistence type="predicted"/>
<accession>A0ABQ2VZS3</accession>
<gene>
    <name evidence="2" type="ORF">GCM10015535_35340</name>
</gene>
<evidence type="ECO:0000313" key="3">
    <source>
        <dbReference type="Proteomes" id="UP000660675"/>
    </source>
</evidence>
<reference evidence="3" key="1">
    <citation type="journal article" date="2019" name="Int. J. Syst. Evol. Microbiol.">
        <title>The Global Catalogue of Microorganisms (GCM) 10K type strain sequencing project: providing services to taxonomists for standard genome sequencing and annotation.</title>
        <authorList>
            <consortium name="The Broad Institute Genomics Platform"/>
            <consortium name="The Broad Institute Genome Sequencing Center for Infectious Disease"/>
            <person name="Wu L."/>
            <person name="Ma J."/>
        </authorList>
    </citation>
    <scope>NUCLEOTIDE SEQUENCE [LARGE SCALE GENOMIC DNA]</scope>
    <source>
        <strain evidence="3">JCM 4376</strain>
    </source>
</reference>
<name>A0ABQ2VZS3_9ACTN</name>
<feature type="region of interest" description="Disordered" evidence="1">
    <location>
        <begin position="1"/>
        <end position="92"/>
    </location>
</feature>
<comment type="caution">
    <text evidence="2">The sequence shown here is derived from an EMBL/GenBank/DDBJ whole genome shotgun (WGS) entry which is preliminary data.</text>
</comment>
<evidence type="ECO:0000313" key="2">
    <source>
        <dbReference type="EMBL" id="GGV86689.1"/>
    </source>
</evidence>